<proteinExistence type="predicted"/>
<dbReference type="EMBL" id="VMBG01000001">
    <property type="protein sequence ID" value="TSJ79223.1"/>
    <property type="molecule type" value="Genomic_DNA"/>
</dbReference>
<name>A0A556QRH2_9BACT</name>
<dbReference type="Gene3D" id="3.30.420.40">
    <property type="match status" value="2"/>
</dbReference>
<dbReference type="AlphaFoldDB" id="A0A556QRH2"/>
<gene>
    <name evidence="1" type="ORF">FPL22_08000</name>
</gene>
<protein>
    <recommendedName>
        <fullName evidence="3">Pilus assembly protein PilM</fullName>
    </recommendedName>
</protein>
<reference evidence="1 2" key="1">
    <citation type="submission" date="2019-07" db="EMBL/GenBank/DDBJ databases">
        <title>Description of 53C-WASEF.</title>
        <authorList>
            <person name="Pitt A."/>
            <person name="Hahn M.W."/>
        </authorList>
    </citation>
    <scope>NUCLEOTIDE SEQUENCE [LARGE SCALE GENOMIC DNA]</scope>
    <source>
        <strain evidence="1 2">53C-WASEF</strain>
    </source>
</reference>
<sequence>MFFSAKTKNFFLDFNDHVVLLARTSKQTAPFVVEEIIECAPGDQPALAEALKALQPAKNASGYLHANCGVNAPRRVVRKVTLETKRLKEPTYLNEATAQQLRIDPEQYTLAILNSNQGTDYDTVKAAQKDAIICGMPTADINLLQDNLLAGGIYPESMELSTVSSVGAMVDYLAFAKIKTPVLMLEIEAEMTNSFIVTASGLEASRPIQQGLEAMIPVVQKELGLKDEASARKLFLSNTFDFTGMGSVLIKKLIKELQSSIGFYEVQTGQSIAQVACTLLPSKLSWLENAIAADLGVSVLKADIPAWLQSRHITLADSLPVGAQDIRRLGLFGLMVQYNNSHVVIPEKTQ</sequence>
<evidence type="ECO:0000313" key="1">
    <source>
        <dbReference type="EMBL" id="TSJ79223.1"/>
    </source>
</evidence>
<dbReference type="Proteomes" id="UP000315648">
    <property type="component" value="Unassembled WGS sequence"/>
</dbReference>
<organism evidence="1 2">
    <name type="scientific">Rariglobus hedericola</name>
    <dbReference type="NCBI Taxonomy" id="2597822"/>
    <lineage>
        <taxon>Bacteria</taxon>
        <taxon>Pseudomonadati</taxon>
        <taxon>Verrucomicrobiota</taxon>
        <taxon>Opitutia</taxon>
        <taxon>Opitutales</taxon>
        <taxon>Opitutaceae</taxon>
        <taxon>Rariglobus</taxon>
    </lineage>
</organism>
<dbReference type="OrthoDB" id="182536at2"/>
<dbReference type="Gene3D" id="3.30.1490.300">
    <property type="match status" value="1"/>
</dbReference>
<evidence type="ECO:0000313" key="2">
    <source>
        <dbReference type="Proteomes" id="UP000315648"/>
    </source>
</evidence>
<evidence type="ECO:0008006" key="3">
    <source>
        <dbReference type="Google" id="ProtNLM"/>
    </source>
</evidence>
<accession>A0A556QRH2</accession>
<keyword evidence="2" id="KW-1185">Reference proteome</keyword>
<dbReference type="RefSeq" id="WP_144229566.1">
    <property type="nucleotide sequence ID" value="NZ_CBCRVV010000018.1"/>
</dbReference>
<comment type="caution">
    <text evidence="1">The sequence shown here is derived from an EMBL/GenBank/DDBJ whole genome shotgun (WGS) entry which is preliminary data.</text>
</comment>